<reference evidence="1 2" key="1">
    <citation type="submission" date="2018-08" db="EMBL/GenBank/DDBJ databases">
        <title>The draft genome squence of Brumimicrobium sp. N62.</title>
        <authorList>
            <person name="Du Z.-J."/>
            <person name="Luo H.-R."/>
        </authorList>
    </citation>
    <scope>NUCLEOTIDE SEQUENCE [LARGE SCALE GENOMIC DNA]</scope>
    <source>
        <strain evidence="1 2">N62</strain>
    </source>
</reference>
<dbReference type="RefSeq" id="WP_116881217.1">
    <property type="nucleotide sequence ID" value="NZ_QURB01000006.1"/>
</dbReference>
<comment type="caution">
    <text evidence="1">The sequence shown here is derived from an EMBL/GenBank/DDBJ whole genome shotgun (WGS) entry which is preliminary data.</text>
</comment>
<dbReference type="EMBL" id="QURB01000006">
    <property type="protein sequence ID" value="RFC53936.1"/>
    <property type="molecule type" value="Genomic_DNA"/>
</dbReference>
<organism evidence="1 2">
    <name type="scientific">Brumimicrobium aurantiacum</name>
    <dbReference type="NCBI Taxonomy" id="1737063"/>
    <lineage>
        <taxon>Bacteria</taxon>
        <taxon>Pseudomonadati</taxon>
        <taxon>Bacteroidota</taxon>
        <taxon>Flavobacteriia</taxon>
        <taxon>Flavobacteriales</taxon>
        <taxon>Crocinitomicaceae</taxon>
        <taxon>Brumimicrobium</taxon>
    </lineage>
</organism>
<proteinExistence type="predicted"/>
<sequence>MNLNFNQNIALLVFFGIIISACSKQDIPDVPIENDPVFTVQGTIDNKEINLQAGVNNAYMETKIQTLNNIDYSYSTLGNSTNSFATSFYSSAPDIPNLANEFNELTQYLIAENLTGNALLTIAPTDFQNSQYIQSIQWQVDGIDQNGNTLEIFEPGKYNICASVLFTNDSTITTVCNQVIVGYERNAQFNIKWTNNSNSVNCYIDQSNQNISSIDWYVNGTFATNSLSLDYNGTDDRIKVKALINFDNGAQYERTVFINRNDPNKSIEDWTNTSSSSQIVWNNTVKISLDIDGVTYESMQNSMNNAELTVQSIEDYSNTPKVVKKLIGQLQIPFQNKSTGQTVLSDLHLQIAVQK</sequence>
<accession>A0A3E1EWK0</accession>
<gene>
    <name evidence="1" type="ORF">DXU93_10335</name>
</gene>
<keyword evidence="2" id="KW-1185">Reference proteome</keyword>
<dbReference type="OrthoDB" id="1199198at2"/>
<dbReference type="AlphaFoldDB" id="A0A3E1EWK0"/>
<protein>
    <submittedName>
        <fullName evidence="1">Uncharacterized protein</fullName>
    </submittedName>
</protein>
<evidence type="ECO:0000313" key="2">
    <source>
        <dbReference type="Proteomes" id="UP000257127"/>
    </source>
</evidence>
<dbReference type="Proteomes" id="UP000257127">
    <property type="component" value="Unassembled WGS sequence"/>
</dbReference>
<evidence type="ECO:0000313" key="1">
    <source>
        <dbReference type="EMBL" id="RFC53936.1"/>
    </source>
</evidence>
<name>A0A3E1EWK0_9FLAO</name>